<sequence>MESHDSHDALSASTEMAEPINDSALDLFPPTEDMALADVSPLPDLGYLAQTATGPGSTGIVDPKQFVGLSEINNKLQSCNSRIQGLATPLELHHFKHNESPLVLDKNVTLAESLLILGQSFLDNLIELKGVPVSPQQAPIGRLESATALLVVSIYVQLASMFDLMFSVVMSEMYAGAGRGDATAATAHALRLGAFASKDGTMQALVYTQMVIRLLAQIDRHLGLASSDQLPSLVRVNEPLLSPRHMELLQAELNEDQCVGGSGKRQRLNQSMDMARKSLEACDQ</sequence>
<protein>
    <submittedName>
        <fullName evidence="1">Uncharacterized protein</fullName>
    </submittedName>
</protein>
<accession>A0AAW0QQC0</accession>
<name>A0AAW0QQC0_9PEZI</name>
<keyword evidence="2" id="KW-1185">Reference proteome</keyword>
<dbReference type="EMBL" id="JAQQWP010000009">
    <property type="protein sequence ID" value="KAK8101849.1"/>
    <property type="molecule type" value="Genomic_DNA"/>
</dbReference>
<dbReference type="Proteomes" id="UP001392437">
    <property type="component" value="Unassembled WGS sequence"/>
</dbReference>
<organism evidence="1 2">
    <name type="scientific">Apiospora kogelbergensis</name>
    <dbReference type="NCBI Taxonomy" id="1337665"/>
    <lineage>
        <taxon>Eukaryota</taxon>
        <taxon>Fungi</taxon>
        <taxon>Dikarya</taxon>
        <taxon>Ascomycota</taxon>
        <taxon>Pezizomycotina</taxon>
        <taxon>Sordariomycetes</taxon>
        <taxon>Xylariomycetidae</taxon>
        <taxon>Amphisphaeriales</taxon>
        <taxon>Apiosporaceae</taxon>
        <taxon>Apiospora</taxon>
    </lineage>
</organism>
<gene>
    <name evidence="1" type="ORF">PG999_012223</name>
</gene>
<proteinExistence type="predicted"/>
<evidence type="ECO:0000313" key="2">
    <source>
        <dbReference type="Proteomes" id="UP001392437"/>
    </source>
</evidence>
<evidence type="ECO:0000313" key="1">
    <source>
        <dbReference type="EMBL" id="KAK8101849.1"/>
    </source>
</evidence>
<reference evidence="1 2" key="1">
    <citation type="submission" date="2023-01" db="EMBL/GenBank/DDBJ databases">
        <title>Analysis of 21 Apiospora genomes using comparative genomics revels a genus with tremendous synthesis potential of carbohydrate active enzymes and secondary metabolites.</title>
        <authorList>
            <person name="Sorensen T."/>
        </authorList>
    </citation>
    <scope>NUCLEOTIDE SEQUENCE [LARGE SCALE GENOMIC DNA]</scope>
    <source>
        <strain evidence="1 2">CBS 117206</strain>
    </source>
</reference>
<dbReference type="AlphaFoldDB" id="A0AAW0QQC0"/>
<comment type="caution">
    <text evidence="1">The sequence shown here is derived from an EMBL/GenBank/DDBJ whole genome shotgun (WGS) entry which is preliminary data.</text>
</comment>